<gene>
    <name evidence="2" type="ORF">COCMIDRAFT_3673</name>
</gene>
<dbReference type="AlphaFoldDB" id="W6ZUH7"/>
<feature type="compositionally biased region" description="Low complexity" evidence="1">
    <location>
        <begin position="237"/>
        <end position="254"/>
    </location>
</feature>
<proteinExistence type="predicted"/>
<dbReference type="OrthoDB" id="3695197at2759"/>
<sequence>MERVRKICTLCKVERQFEHSTRRDTNCPILRTSRGNANSRAQNGRKVFTHDITRTNVPLKKRNTLRKKNRSAATSTQGAINPIEQQITGLQITVKDRSATRQSKKEVPGATKSAWLHTWFNRLPITTCPKPPISPSSSTSLPPRKATNVDLSRVVPSHRTEESPTALPTNITPTAPIPHRTRIPPAIKSSSTPNLSRHFSLSKKSNNPMKNTTPTTTTTTTTIITPSAPTKLQKRAPASPRPRSTTITTAATKTYLFPPHPTSTVLRPCPTAASDSNPTSKRPQTHNPDLHQEPSKEPVVTSDGRNSTAYLTIAAAAAGEEEDDDDDEGEFEMSETRRLLWEYWNVQCRFLVEEWIDE</sequence>
<reference evidence="2 3" key="1">
    <citation type="journal article" date="2013" name="PLoS Genet.">
        <title>Comparative genome structure, secondary metabolite, and effector coding capacity across Cochliobolus pathogens.</title>
        <authorList>
            <person name="Condon B.J."/>
            <person name="Leng Y."/>
            <person name="Wu D."/>
            <person name="Bushley K.E."/>
            <person name="Ohm R.A."/>
            <person name="Otillar R."/>
            <person name="Martin J."/>
            <person name="Schackwitz W."/>
            <person name="Grimwood J."/>
            <person name="MohdZainudin N."/>
            <person name="Xue C."/>
            <person name="Wang R."/>
            <person name="Manning V.A."/>
            <person name="Dhillon B."/>
            <person name="Tu Z.J."/>
            <person name="Steffenson B.J."/>
            <person name="Salamov A."/>
            <person name="Sun H."/>
            <person name="Lowry S."/>
            <person name="LaButti K."/>
            <person name="Han J."/>
            <person name="Copeland A."/>
            <person name="Lindquist E."/>
            <person name="Barry K."/>
            <person name="Schmutz J."/>
            <person name="Baker S.E."/>
            <person name="Ciuffetti L.M."/>
            <person name="Grigoriev I.V."/>
            <person name="Zhong S."/>
            <person name="Turgeon B.G."/>
        </authorList>
    </citation>
    <scope>NUCLEOTIDE SEQUENCE [LARGE SCALE GENOMIC DNA]</scope>
    <source>
        <strain evidence="2 3">ATCC 44560</strain>
    </source>
</reference>
<feature type="compositionally biased region" description="Polar residues" evidence="1">
    <location>
        <begin position="273"/>
        <end position="287"/>
    </location>
</feature>
<feature type="compositionally biased region" description="Low complexity" evidence="1">
    <location>
        <begin position="212"/>
        <end position="226"/>
    </location>
</feature>
<dbReference type="GeneID" id="19123102"/>
<name>W6ZUH7_COCMI</name>
<keyword evidence="3" id="KW-1185">Reference proteome</keyword>
<evidence type="ECO:0000256" key="1">
    <source>
        <dbReference type="SAM" id="MobiDB-lite"/>
    </source>
</evidence>
<organism evidence="2 3">
    <name type="scientific">Bipolaris oryzae ATCC 44560</name>
    <dbReference type="NCBI Taxonomy" id="930090"/>
    <lineage>
        <taxon>Eukaryota</taxon>
        <taxon>Fungi</taxon>
        <taxon>Dikarya</taxon>
        <taxon>Ascomycota</taxon>
        <taxon>Pezizomycotina</taxon>
        <taxon>Dothideomycetes</taxon>
        <taxon>Pleosporomycetidae</taxon>
        <taxon>Pleosporales</taxon>
        <taxon>Pleosporineae</taxon>
        <taxon>Pleosporaceae</taxon>
        <taxon>Bipolaris</taxon>
    </lineage>
</organism>
<evidence type="ECO:0000313" key="2">
    <source>
        <dbReference type="EMBL" id="EUC47421.1"/>
    </source>
</evidence>
<dbReference type="EMBL" id="KI963953">
    <property type="protein sequence ID" value="EUC47421.1"/>
    <property type="molecule type" value="Genomic_DNA"/>
</dbReference>
<dbReference type="Proteomes" id="UP000054032">
    <property type="component" value="Unassembled WGS sequence"/>
</dbReference>
<accession>W6ZUH7</accession>
<dbReference type="RefSeq" id="XP_007686064.1">
    <property type="nucleotide sequence ID" value="XM_007687874.1"/>
</dbReference>
<feature type="compositionally biased region" description="Polar residues" evidence="1">
    <location>
        <begin position="188"/>
        <end position="211"/>
    </location>
</feature>
<evidence type="ECO:0000313" key="3">
    <source>
        <dbReference type="Proteomes" id="UP000054032"/>
    </source>
</evidence>
<feature type="region of interest" description="Disordered" evidence="1">
    <location>
        <begin position="130"/>
        <end position="306"/>
    </location>
</feature>
<protein>
    <submittedName>
        <fullName evidence="2">Uncharacterized protein</fullName>
    </submittedName>
</protein>
<dbReference type="HOGENOM" id="CLU_906161_0_0_1"/>
<dbReference type="KEGG" id="bor:COCMIDRAFT_3673"/>